<keyword evidence="1" id="KW-1133">Transmembrane helix</keyword>
<dbReference type="PROSITE" id="PS50887">
    <property type="entry name" value="GGDEF"/>
    <property type="match status" value="1"/>
</dbReference>
<dbReference type="InterPro" id="IPR001633">
    <property type="entry name" value="EAL_dom"/>
</dbReference>
<dbReference type="InterPro" id="IPR032244">
    <property type="entry name" value="LapD_MoxY_N"/>
</dbReference>
<dbReference type="EMBL" id="CP021377">
    <property type="protein sequence ID" value="ART81670.1"/>
    <property type="molecule type" value="Genomic_DNA"/>
</dbReference>
<feature type="domain" description="GGDEF" evidence="4">
    <location>
        <begin position="263"/>
        <end position="395"/>
    </location>
</feature>
<dbReference type="RefSeq" id="WP_087034758.1">
    <property type="nucleotide sequence ID" value="NZ_CP021377.1"/>
</dbReference>
<dbReference type="Pfam" id="PF00990">
    <property type="entry name" value="GGDEF"/>
    <property type="match status" value="1"/>
</dbReference>
<dbReference type="GO" id="GO:0016020">
    <property type="term" value="C:membrane"/>
    <property type="evidence" value="ECO:0007669"/>
    <property type="project" value="InterPro"/>
</dbReference>
<proteinExistence type="predicted"/>
<dbReference type="CDD" id="cd01948">
    <property type="entry name" value="EAL"/>
    <property type="match status" value="1"/>
</dbReference>
<sequence length="636" mass="71319">MTLYRQLLLTMLLLFVMLFITVYTVQFNATKNYLAAQQETTVINTVTALGLALTPYLETSDAVGAESVINAIFDGGFYKKIQLDLLAAGTQISREHAAPVQDIPAWFTQLNLFSGAKHEATLTSGWLQLGRLSVEGHAGQAYYQLWQVMSRQAFWFALCFLLVSALLVWALRYLLAPLHDIERQAEQVTEHHITQPIPLPKTRELRKLVFAINTMSAKLDMQFQQQADEVERLRRRAFWDPTSELGNRAYFVTQTQSWLSAGNRGAVMLVAVDMLAEVDQEHGFAARDQMIKQIAAQLRQLCQRYSDHVISRISAREFALLIPEYNSEHLFLLGEEVNRLISDLQMNSTAVKPVSLVGIAVITVQDNASLLLTRADNALGQARMDDTAAVIIESGGAQENLGRLAWKQLIETALRDDLFELSSQAVFAVNGHLLHEELYVAIRTPDACYSAGSFLAMVEQFKLGQQLDLHIINRALQYLATKPELRLAVNLTAYSCRQPEFWHNLHQLLSQHTQVSERLQLELPERVFLLHKSALLAPLSALPLSWGIDHFGRHFDLLTQLGDLKPAYVKLDYGYSAQVTQPDYDGAFLAAVCRAAHNMGAQTIATRVETAQQLAILQTLYVDAYQGFVSPPQPLV</sequence>
<feature type="transmembrane region" description="Helical" evidence="1">
    <location>
        <begin position="6"/>
        <end position="25"/>
    </location>
</feature>
<keyword evidence="1" id="KW-0812">Transmembrane</keyword>
<gene>
    <name evidence="5" type="ORF">CBP31_02680</name>
</gene>
<dbReference type="InterPro" id="IPR035919">
    <property type="entry name" value="EAL_sf"/>
</dbReference>
<dbReference type="Pfam" id="PF00563">
    <property type="entry name" value="EAL"/>
    <property type="match status" value="1"/>
</dbReference>
<reference evidence="5 6" key="1">
    <citation type="journal article" date="2014" name="Int. J. Syst. Evol. Microbiol.">
        <title>Oceanisphaera profunda sp. nov., a marine bacterium isolated from deep-sea sediment, and emended description of the genus Oceanisphaera.</title>
        <authorList>
            <person name="Xu Z."/>
            <person name="Zhang X.Y."/>
            <person name="Su H.N."/>
            <person name="Yu Z.C."/>
            <person name="Liu C."/>
            <person name="Li H."/>
            <person name="Chen X.L."/>
            <person name="Song X.Y."/>
            <person name="Xie B.B."/>
            <person name="Qin Q.L."/>
            <person name="Zhou B.C."/>
            <person name="Shi M."/>
            <person name="Huang Y."/>
            <person name="Zhang Y.Z."/>
        </authorList>
    </citation>
    <scope>NUCLEOTIDE SEQUENCE [LARGE SCALE GENOMIC DNA]</scope>
    <source>
        <strain evidence="5 6">SM1222</strain>
    </source>
</reference>
<dbReference type="InterPro" id="IPR000160">
    <property type="entry name" value="GGDEF_dom"/>
</dbReference>
<evidence type="ECO:0000259" key="4">
    <source>
        <dbReference type="PROSITE" id="PS50887"/>
    </source>
</evidence>
<dbReference type="InterPro" id="IPR043128">
    <property type="entry name" value="Rev_trsase/Diguanyl_cyclase"/>
</dbReference>
<dbReference type="KEGG" id="opf:CBP31_02680"/>
<keyword evidence="1" id="KW-0472">Membrane</keyword>
<dbReference type="AlphaFoldDB" id="A0A1Y0D2B9"/>
<name>A0A1Y0D2B9_9GAMM</name>
<dbReference type="InterPro" id="IPR003660">
    <property type="entry name" value="HAMP_dom"/>
</dbReference>
<feature type="transmembrane region" description="Helical" evidence="1">
    <location>
        <begin position="153"/>
        <end position="175"/>
    </location>
</feature>
<feature type="domain" description="HAMP" evidence="3">
    <location>
        <begin position="172"/>
        <end position="224"/>
    </location>
</feature>
<accession>A0A1Y0D2B9</accession>
<evidence type="ECO:0000313" key="6">
    <source>
        <dbReference type="Proteomes" id="UP000243937"/>
    </source>
</evidence>
<dbReference type="PANTHER" id="PTHR33121">
    <property type="entry name" value="CYCLIC DI-GMP PHOSPHODIESTERASE PDEF"/>
    <property type="match status" value="1"/>
</dbReference>
<dbReference type="Pfam" id="PF16448">
    <property type="entry name" value="LapD_MoxY_N"/>
    <property type="match status" value="1"/>
</dbReference>
<dbReference type="GO" id="GO:0071111">
    <property type="term" value="F:cyclic-guanylate-specific phosphodiesterase activity"/>
    <property type="evidence" value="ECO:0007669"/>
    <property type="project" value="InterPro"/>
</dbReference>
<evidence type="ECO:0000313" key="5">
    <source>
        <dbReference type="EMBL" id="ART81670.1"/>
    </source>
</evidence>
<dbReference type="PROSITE" id="PS50883">
    <property type="entry name" value="EAL"/>
    <property type="match status" value="1"/>
</dbReference>
<dbReference type="NCBIfam" id="TIGR00254">
    <property type="entry name" value="GGDEF"/>
    <property type="match status" value="1"/>
</dbReference>
<feature type="domain" description="EAL" evidence="2">
    <location>
        <begin position="403"/>
        <end position="636"/>
    </location>
</feature>
<dbReference type="InterPro" id="IPR042461">
    <property type="entry name" value="LapD_MoxY_peri_C"/>
</dbReference>
<keyword evidence="6" id="KW-1185">Reference proteome</keyword>
<dbReference type="SUPFAM" id="SSF55073">
    <property type="entry name" value="Nucleotide cyclase"/>
    <property type="match status" value="1"/>
</dbReference>
<dbReference type="GO" id="GO:0007165">
    <property type="term" value="P:signal transduction"/>
    <property type="evidence" value="ECO:0007669"/>
    <property type="project" value="InterPro"/>
</dbReference>
<dbReference type="SMART" id="SM00304">
    <property type="entry name" value="HAMP"/>
    <property type="match status" value="1"/>
</dbReference>
<evidence type="ECO:0000259" key="3">
    <source>
        <dbReference type="PROSITE" id="PS50885"/>
    </source>
</evidence>
<dbReference type="Pfam" id="PF00672">
    <property type="entry name" value="HAMP"/>
    <property type="match status" value="1"/>
</dbReference>
<evidence type="ECO:0000256" key="1">
    <source>
        <dbReference type="SAM" id="Phobius"/>
    </source>
</evidence>
<dbReference type="InterPro" id="IPR050706">
    <property type="entry name" value="Cyclic-di-GMP_PDE-like"/>
</dbReference>
<dbReference type="Gene3D" id="3.20.20.450">
    <property type="entry name" value="EAL domain"/>
    <property type="match status" value="1"/>
</dbReference>
<dbReference type="PROSITE" id="PS50885">
    <property type="entry name" value="HAMP"/>
    <property type="match status" value="1"/>
</dbReference>
<evidence type="ECO:0000259" key="2">
    <source>
        <dbReference type="PROSITE" id="PS50883"/>
    </source>
</evidence>
<dbReference type="Proteomes" id="UP000243937">
    <property type="component" value="Chromosome"/>
</dbReference>
<dbReference type="OrthoDB" id="5894408at2"/>
<dbReference type="CDD" id="cd06225">
    <property type="entry name" value="HAMP"/>
    <property type="match status" value="1"/>
</dbReference>
<dbReference type="SUPFAM" id="SSF141868">
    <property type="entry name" value="EAL domain-like"/>
    <property type="match status" value="1"/>
</dbReference>
<dbReference type="PANTHER" id="PTHR33121:SF79">
    <property type="entry name" value="CYCLIC DI-GMP PHOSPHODIESTERASE PDED-RELATED"/>
    <property type="match status" value="1"/>
</dbReference>
<dbReference type="InterPro" id="IPR029787">
    <property type="entry name" value="Nucleotide_cyclase"/>
</dbReference>
<dbReference type="Gene3D" id="3.30.70.270">
    <property type="match status" value="1"/>
</dbReference>
<dbReference type="Gene3D" id="6.20.270.20">
    <property type="entry name" value="LapD/MoxY periplasmic domain"/>
    <property type="match status" value="1"/>
</dbReference>
<dbReference type="SMART" id="SM00052">
    <property type="entry name" value="EAL"/>
    <property type="match status" value="1"/>
</dbReference>
<dbReference type="Gene3D" id="3.30.110.200">
    <property type="match status" value="1"/>
</dbReference>
<organism evidence="5 6">
    <name type="scientific">Oceanisphaera profunda</name>
    <dbReference type="NCBI Taxonomy" id="1416627"/>
    <lineage>
        <taxon>Bacteria</taxon>
        <taxon>Pseudomonadati</taxon>
        <taxon>Pseudomonadota</taxon>
        <taxon>Gammaproteobacteria</taxon>
        <taxon>Aeromonadales</taxon>
        <taxon>Aeromonadaceae</taxon>
        <taxon>Oceanisphaera</taxon>
    </lineage>
</organism>
<protein>
    <submittedName>
        <fullName evidence="5">GGDEF domain-containing protein</fullName>
    </submittedName>
</protein>
<dbReference type="SMART" id="SM00267">
    <property type="entry name" value="GGDEF"/>
    <property type="match status" value="1"/>
</dbReference>